<keyword evidence="2" id="KW-0732">Signal</keyword>
<name>A0ABW4BKP5_9LACO</name>
<organism evidence="6 7">
    <name type="scientific">Lacticaseibacillus suilingensis</name>
    <dbReference type="NCBI Taxonomy" id="2799577"/>
    <lineage>
        <taxon>Bacteria</taxon>
        <taxon>Bacillati</taxon>
        <taxon>Bacillota</taxon>
        <taxon>Bacilli</taxon>
        <taxon>Lactobacillales</taxon>
        <taxon>Lactobacillaceae</taxon>
        <taxon>Lacticaseibacillus</taxon>
    </lineage>
</organism>
<dbReference type="Proteomes" id="UP001597199">
    <property type="component" value="Unassembled WGS sequence"/>
</dbReference>
<dbReference type="RefSeq" id="WP_204119338.1">
    <property type="nucleotide sequence ID" value="NZ_BOLV01000014.1"/>
</dbReference>
<keyword evidence="7" id="KW-1185">Reference proteome</keyword>
<evidence type="ECO:0000259" key="5">
    <source>
        <dbReference type="Pfam" id="PF07940"/>
    </source>
</evidence>
<keyword evidence="4" id="KW-0456">Lyase</keyword>
<sequence length="653" mass="73876">MNNARTMIDSQAVRQELDAFIADWHDDASWMSGWRHHYFCDDDGSYLIYDPTQPHAHTCPECGRVYTDDKKNFAWVTIMRNKTLQMLKLAVIMNRQQAEARYASFIRQVILFYADHYREFPIHIKAKRLPDMHDYDRVQADLAAHKVAFDPHTTDWTFGDYAINFQGPGKIMAQGLSEAIALIRISLCYQMVLPLFSDEEQARIKHELFGPACQFLEKQQFIEHNITLWREVCIQILKLMTGTYASQDLDRPLGIHEHLTHGLLPSGFWYEGSIHYHHYVLEALGYLGFFLHRYGQSDQQLETACAEMAQFSVKIAFDNGTFPNPNDGWPNVNLKTYLNVFELLAVSYPDNAAIQQAYAEVLSQQAARVALPIEDERFWGDTSATGLLLGQVPVAKPQLRPVQSANYPDAHLLMLKNATFNVFLKYGVYSRSHAHYDPFNTELTVNGQCLAKDLSNVGYGSELVRRWYNTPLGHNTVIIDESDNEIMYHSQIESLGADDYRVISDDQYPGVTIAKAVKLTAQTVQITSSAEASVRHTIDVVQHFDVPIMVTAGAATLTPLSEVPFYQQQLDPTVVHEAYRVTDWQQLTLHDPRSGATISFTSALPAAFYLLETVGNPNTDNRFTVLARFNGLSAALTMNVTVSGVMANGRLND</sequence>
<gene>
    <name evidence="6" type="ORF">ACFQ41_10070</name>
</gene>
<dbReference type="PANTHER" id="PTHR39210:SF1">
    <property type="entry name" value="HEPARIN-SULFATE LYASE"/>
    <property type="match status" value="1"/>
</dbReference>
<evidence type="ECO:0000256" key="3">
    <source>
        <dbReference type="ARBA" id="ARBA00022764"/>
    </source>
</evidence>
<protein>
    <submittedName>
        <fullName evidence="6">Heparinase II/III family protein</fullName>
    </submittedName>
</protein>
<evidence type="ECO:0000313" key="7">
    <source>
        <dbReference type="Proteomes" id="UP001597199"/>
    </source>
</evidence>
<evidence type="ECO:0000256" key="2">
    <source>
        <dbReference type="ARBA" id="ARBA00022729"/>
    </source>
</evidence>
<dbReference type="InterPro" id="IPR008929">
    <property type="entry name" value="Chondroitin_lyas"/>
</dbReference>
<feature type="domain" description="Heparinase II/III-like C-terminal" evidence="5">
    <location>
        <begin position="403"/>
        <end position="548"/>
    </location>
</feature>
<reference evidence="7" key="1">
    <citation type="journal article" date="2019" name="Int. J. Syst. Evol. Microbiol.">
        <title>The Global Catalogue of Microorganisms (GCM) 10K type strain sequencing project: providing services to taxonomists for standard genome sequencing and annotation.</title>
        <authorList>
            <consortium name="The Broad Institute Genomics Platform"/>
            <consortium name="The Broad Institute Genome Sequencing Center for Infectious Disease"/>
            <person name="Wu L."/>
            <person name="Ma J."/>
        </authorList>
    </citation>
    <scope>NUCLEOTIDE SEQUENCE [LARGE SCALE GENOMIC DNA]</scope>
    <source>
        <strain evidence="7">CCM 9110</strain>
    </source>
</reference>
<dbReference type="SUPFAM" id="SSF48230">
    <property type="entry name" value="Chondroitin AC/alginate lyase"/>
    <property type="match status" value="1"/>
</dbReference>
<dbReference type="Gene3D" id="2.70.98.70">
    <property type="match status" value="1"/>
</dbReference>
<dbReference type="Gene3D" id="1.50.10.100">
    <property type="entry name" value="Chondroitin AC/alginate lyase"/>
    <property type="match status" value="1"/>
</dbReference>
<dbReference type="Pfam" id="PF07940">
    <property type="entry name" value="Hepar_II_III_C"/>
    <property type="match status" value="1"/>
</dbReference>
<comment type="subcellular location">
    <subcellularLocation>
        <location evidence="1">Periplasm</location>
    </subcellularLocation>
</comment>
<proteinExistence type="predicted"/>
<dbReference type="PANTHER" id="PTHR39210">
    <property type="entry name" value="HEPARIN-SULFATE LYASE"/>
    <property type="match status" value="1"/>
</dbReference>
<evidence type="ECO:0000313" key="6">
    <source>
        <dbReference type="EMBL" id="MFD1399652.1"/>
    </source>
</evidence>
<evidence type="ECO:0000256" key="1">
    <source>
        <dbReference type="ARBA" id="ARBA00004418"/>
    </source>
</evidence>
<evidence type="ECO:0000256" key="4">
    <source>
        <dbReference type="ARBA" id="ARBA00023239"/>
    </source>
</evidence>
<keyword evidence="3" id="KW-0574">Periplasm</keyword>
<comment type="caution">
    <text evidence="6">The sequence shown here is derived from an EMBL/GenBank/DDBJ whole genome shotgun (WGS) entry which is preliminary data.</text>
</comment>
<dbReference type="EMBL" id="JBHTOA010000035">
    <property type="protein sequence ID" value="MFD1399652.1"/>
    <property type="molecule type" value="Genomic_DNA"/>
</dbReference>
<accession>A0ABW4BKP5</accession>
<dbReference type="InterPro" id="IPR012480">
    <property type="entry name" value="Hepar_II_III_C"/>
</dbReference>